<dbReference type="EMBL" id="JAGQHS010000004">
    <property type="protein sequence ID" value="MCA9754443.1"/>
    <property type="molecule type" value="Genomic_DNA"/>
</dbReference>
<comment type="caution">
    <text evidence="3">The sequence shown here is derived from an EMBL/GenBank/DDBJ whole genome shotgun (WGS) entry which is preliminary data.</text>
</comment>
<feature type="signal peptide" evidence="1">
    <location>
        <begin position="1"/>
        <end position="21"/>
    </location>
</feature>
<evidence type="ECO:0000313" key="4">
    <source>
        <dbReference type="Proteomes" id="UP000739538"/>
    </source>
</evidence>
<evidence type="ECO:0000256" key="1">
    <source>
        <dbReference type="SAM" id="SignalP"/>
    </source>
</evidence>
<dbReference type="AlphaFoldDB" id="A0A956NAM8"/>
<evidence type="ECO:0000313" key="3">
    <source>
        <dbReference type="EMBL" id="MCA9754443.1"/>
    </source>
</evidence>
<organism evidence="3 4">
    <name type="scientific">Eiseniibacteriota bacterium</name>
    <dbReference type="NCBI Taxonomy" id="2212470"/>
    <lineage>
        <taxon>Bacteria</taxon>
        <taxon>Candidatus Eiseniibacteriota</taxon>
    </lineage>
</organism>
<dbReference type="Gene3D" id="2.60.40.4070">
    <property type="match status" value="1"/>
</dbReference>
<name>A0A956NAM8_UNCEI</name>
<evidence type="ECO:0000259" key="2">
    <source>
        <dbReference type="Pfam" id="PF13860"/>
    </source>
</evidence>
<protein>
    <recommendedName>
        <fullName evidence="2">FlgD/Vpr Ig-like domain-containing protein</fullName>
    </recommendedName>
</protein>
<sequence length="518" mass="55133">MASPIRTLVSLSLLALSPVVAVSPGATTTTSGGNALLDLPLLHLGDIVYEGAFRLPDDTFGISSLNYSQGPIAYDGSSHSILIVGHTYQQAIAEFAVPPLVVSTTLSDLEMATAPLQTFATLLDRTTGGNPDELDRISGMALVDLPSHGTVLLANAYEYYDAPADNSETTAVLRSPGDLAGSEVVGFHTFDGGAGHTSGWISPVPTEWQAELGGSYITGQSSGIPIIGRLSVGPSAFVFDPSAFVADGPVNVPTTPLLDFSLDHPLHTDLMNDSRENDLWTHISRAIYGLIVPGTSTYATFGYSGGHESGVCYKCVQTGGDGSECGGYCPRDASDYALYYWLWDMQDLVAAKNGEMEPYDIRPYEYGELPALFPSTELGGGSFDPATGLLYLTYQRADREQGTYSNPPVVAAYSFQAVSGLDEPVPSEAVIRNVPNPLERSTSIEYSVATPNAHVLLEVFDSGGRLVRTLVDRSQSQGRHAVSWSRRDASGSALPAGVHHLRLSVDGESTYHKMIALE</sequence>
<dbReference type="InterPro" id="IPR025965">
    <property type="entry name" value="FlgD/Vpr_Ig-like"/>
</dbReference>
<feature type="domain" description="FlgD/Vpr Ig-like" evidence="2">
    <location>
        <begin position="441"/>
        <end position="505"/>
    </location>
</feature>
<keyword evidence="1" id="KW-0732">Signal</keyword>
<feature type="chain" id="PRO_5036754489" description="FlgD/Vpr Ig-like domain-containing protein" evidence="1">
    <location>
        <begin position="22"/>
        <end position="518"/>
    </location>
</feature>
<gene>
    <name evidence="3" type="ORF">KDA27_01470</name>
</gene>
<reference evidence="3" key="2">
    <citation type="journal article" date="2021" name="Microbiome">
        <title>Successional dynamics and alternative stable states in a saline activated sludge microbial community over 9 years.</title>
        <authorList>
            <person name="Wang Y."/>
            <person name="Ye J."/>
            <person name="Ju F."/>
            <person name="Liu L."/>
            <person name="Boyd J.A."/>
            <person name="Deng Y."/>
            <person name="Parks D.H."/>
            <person name="Jiang X."/>
            <person name="Yin X."/>
            <person name="Woodcroft B.J."/>
            <person name="Tyson G.W."/>
            <person name="Hugenholtz P."/>
            <person name="Polz M.F."/>
            <person name="Zhang T."/>
        </authorList>
    </citation>
    <scope>NUCLEOTIDE SEQUENCE</scope>
    <source>
        <strain evidence="3">HKST-UBA02</strain>
    </source>
</reference>
<reference evidence="3" key="1">
    <citation type="submission" date="2020-04" db="EMBL/GenBank/DDBJ databases">
        <authorList>
            <person name="Zhang T."/>
        </authorList>
    </citation>
    <scope>NUCLEOTIDE SEQUENCE</scope>
    <source>
        <strain evidence="3">HKST-UBA02</strain>
    </source>
</reference>
<proteinExistence type="predicted"/>
<accession>A0A956NAM8</accession>
<dbReference type="Pfam" id="PF13860">
    <property type="entry name" value="FlgD_ig"/>
    <property type="match status" value="1"/>
</dbReference>
<dbReference type="Proteomes" id="UP000739538">
    <property type="component" value="Unassembled WGS sequence"/>
</dbReference>